<evidence type="ECO:0000256" key="5">
    <source>
        <dbReference type="SAM" id="MobiDB-lite"/>
    </source>
</evidence>
<organism evidence="7 8">
    <name type="scientific">Tribonema minus</name>
    <dbReference type="NCBI Taxonomy" id="303371"/>
    <lineage>
        <taxon>Eukaryota</taxon>
        <taxon>Sar</taxon>
        <taxon>Stramenopiles</taxon>
        <taxon>Ochrophyta</taxon>
        <taxon>PX clade</taxon>
        <taxon>Xanthophyceae</taxon>
        <taxon>Tribonematales</taxon>
        <taxon>Tribonemataceae</taxon>
        <taxon>Tribonema</taxon>
    </lineage>
</organism>
<proteinExistence type="inferred from homology"/>
<feature type="domain" description="ABC1 atypical kinase-like" evidence="6">
    <location>
        <begin position="341"/>
        <end position="584"/>
    </location>
</feature>
<dbReference type="PANTHER" id="PTHR43851:SF3">
    <property type="entry name" value="COENZYME Q8"/>
    <property type="match status" value="1"/>
</dbReference>
<evidence type="ECO:0000259" key="6">
    <source>
        <dbReference type="Pfam" id="PF03109"/>
    </source>
</evidence>
<sequence>MASSRPGDLLRVLQGVGKVVAQLVETQAPAATERLSRLRQHGTDTTANVAQAANAALRQARGELGARLPRAASASGAEGGRAAHSGTTTTVPAAVAASQPKPTVAALNNLGEAQNMERQEQPPQATGVPLPIQMPVLSTPLKSEEQAAASATRAEAIRAMTPSPPKPEPPASDAADAAEAASAAATAAAAGLPSKAAAAAAAAAARQPPPRPQTPPASPGSSSSGDSAGGSARARRVRAVPSSPLARVLGFGQLAAGLAVGTVAEALRQGVGARGGGGGGGSGGGGARASVKQLMASDANAERLAEALCRMRGAALKLGQMLSIQDEGVIPPQLAKALERVRAGADTMPAKQLHAQLRAALGDGWRARLAEFDEAPLAAASIGQVHRAKLLDGTEVAMKIQYPGVADSIESDLSNLERLVTMTNLLPPGLFVEEIVEVAREELKLECDYTLEAANQERFRALVQQDPELSKHVSVPAVVHELVTPQVLTTHMVRGVHIDRVAALGQDARNAVARLLLRLTLRELFAWRFMQTDPNWGNYLYDADAATLHLIDFGACRAYDKRFVDAYLKLVWAAANGDADTLTRISRDLEFLTGAETPEMLAAHAGAGLVVGEPFARDAPFDFAASDLTARLGRHGEVFARHRLTPPPREAYSLHRKLAGAFLACIKLGAVINCRDILEETYRSYQFDDDASATAGLSGKAAATK</sequence>
<protein>
    <submittedName>
        <fullName evidence="7">Protein required for ubiquinone biosynthesis and for respiratory growth</fullName>
    </submittedName>
</protein>
<feature type="compositionally biased region" description="Low complexity" evidence="5">
    <location>
        <begin position="219"/>
        <end position="232"/>
    </location>
</feature>
<feature type="region of interest" description="Disordered" evidence="5">
    <location>
        <begin position="200"/>
        <end position="239"/>
    </location>
</feature>
<dbReference type="GO" id="GO:0005524">
    <property type="term" value="F:ATP binding"/>
    <property type="evidence" value="ECO:0007669"/>
    <property type="project" value="UniProtKB-KW"/>
</dbReference>
<comment type="similarity">
    <text evidence="1">Belongs to the protein kinase superfamily. ADCK protein kinase family.</text>
</comment>
<dbReference type="PANTHER" id="PTHR43851">
    <property type="match status" value="1"/>
</dbReference>
<dbReference type="GO" id="GO:0016740">
    <property type="term" value="F:transferase activity"/>
    <property type="evidence" value="ECO:0007669"/>
    <property type="project" value="UniProtKB-KW"/>
</dbReference>
<dbReference type="InterPro" id="IPR051409">
    <property type="entry name" value="Atypical_kinase_ADCK"/>
</dbReference>
<evidence type="ECO:0000256" key="3">
    <source>
        <dbReference type="ARBA" id="ARBA00022741"/>
    </source>
</evidence>
<reference evidence="7" key="1">
    <citation type="submission" date="2021-02" db="EMBL/GenBank/DDBJ databases">
        <title>First Annotated Genome of the Yellow-green Alga Tribonema minus.</title>
        <authorList>
            <person name="Mahan K.M."/>
        </authorList>
    </citation>
    <scope>NUCLEOTIDE SEQUENCE</scope>
    <source>
        <strain evidence="7">UTEX B ZZ1240</strain>
    </source>
</reference>
<evidence type="ECO:0000313" key="8">
    <source>
        <dbReference type="Proteomes" id="UP000664859"/>
    </source>
</evidence>
<dbReference type="Proteomes" id="UP000664859">
    <property type="component" value="Unassembled WGS sequence"/>
</dbReference>
<dbReference type="SUPFAM" id="SSF56112">
    <property type="entry name" value="Protein kinase-like (PK-like)"/>
    <property type="match status" value="1"/>
</dbReference>
<dbReference type="OrthoDB" id="201153at2759"/>
<name>A0A835YMK7_9STRA</name>
<dbReference type="Pfam" id="PF03109">
    <property type="entry name" value="ABC1"/>
    <property type="match status" value="1"/>
</dbReference>
<dbReference type="InterPro" id="IPR004147">
    <property type="entry name" value="ABC1_dom"/>
</dbReference>
<feature type="region of interest" description="Disordered" evidence="5">
    <location>
        <begin position="160"/>
        <end position="179"/>
    </location>
</feature>
<evidence type="ECO:0000313" key="7">
    <source>
        <dbReference type="EMBL" id="KAG5176572.1"/>
    </source>
</evidence>
<keyword evidence="7" id="KW-0830">Ubiquinone</keyword>
<evidence type="ECO:0000256" key="1">
    <source>
        <dbReference type="ARBA" id="ARBA00009670"/>
    </source>
</evidence>
<comment type="caution">
    <text evidence="7">The sequence shown here is derived from an EMBL/GenBank/DDBJ whole genome shotgun (WGS) entry which is preliminary data.</text>
</comment>
<dbReference type="EMBL" id="JAFCMP010000536">
    <property type="protein sequence ID" value="KAG5176572.1"/>
    <property type="molecule type" value="Genomic_DNA"/>
</dbReference>
<keyword evidence="8" id="KW-1185">Reference proteome</keyword>
<feature type="compositionally biased region" description="Pro residues" evidence="5">
    <location>
        <begin position="207"/>
        <end position="218"/>
    </location>
</feature>
<evidence type="ECO:0000256" key="2">
    <source>
        <dbReference type="ARBA" id="ARBA00022679"/>
    </source>
</evidence>
<dbReference type="InterPro" id="IPR011009">
    <property type="entry name" value="Kinase-like_dom_sf"/>
</dbReference>
<dbReference type="InterPro" id="IPR034646">
    <property type="entry name" value="ADCK3_dom"/>
</dbReference>
<dbReference type="GO" id="GO:0006744">
    <property type="term" value="P:ubiquinone biosynthetic process"/>
    <property type="evidence" value="ECO:0007669"/>
    <property type="project" value="TreeGrafter"/>
</dbReference>
<dbReference type="CDD" id="cd13970">
    <property type="entry name" value="ABC1_ADCK3"/>
    <property type="match status" value="1"/>
</dbReference>
<gene>
    <name evidence="7" type="ORF">JKP88DRAFT_196679</name>
</gene>
<dbReference type="AlphaFoldDB" id="A0A835YMK7"/>
<evidence type="ECO:0000256" key="4">
    <source>
        <dbReference type="ARBA" id="ARBA00022840"/>
    </source>
</evidence>
<keyword evidence="4" id="KW-0067">ATP-binding</keyword>
<keyword evidence="2" id="KW-0808">Transferase</keyword>
<keyword evidence="3" id="KW-0547">Nucleotide-binding</keyword>
<accession>A0A835YMK7</accession>